<dbReference type="RefSeq" id="WP_021283268.1">
    <property type="nucleotide sequence ID" value="NZ_JAGGLL010000001.1"/>
</dbReference>
<dbReference type="PANTHER" id="PTHR35795">
    <property type="entry name" value="SLR1885 PROTEIN"/>
    <property type="match status" value="1"/>
</dbReference>
<comment type="catalytic activity">
    <reaction evidence="6">
        <text>P(1),P(4)-bis(5'-adenosyl) tetraphosphate + H2O = 2 ADP + 2 H(+)</text>
        <dbReference type="Rhea" id="RHEA:24252"/>
        <dbReference type="ChEBI" id="CHEBI:15377"/>
        <dbReference type="ChEBI" id="CHEBI:15378"/>
        <dbReference type="ChEBI" id="CHEBI:58141"/>
        <dbReference type="ChEBI" id="CHEBI:456216"/>
        <dbReference type="EC" id="3.6.1.41"/>
    </reaction>
</comment>
<sequence length="188" mass="21763">MWKEEQIKHYIKEHLNEARFVHSLGVMETSEKLALHYNENSKKARIAGLCHDCAKNLSRDELISIAKENGEELSQIYINAPQLLHGLVGAHISRVVFGIEDEDILNSIRYHTTGRKGMSLLEKIIYISDYIEPSRNFKGINELRRLTYIDLDKVLLKSFDDTITYTVSRGSLLHIDTIEARNYLLYKK</sequence>
<name>A0ABS4JXK2_9CLOT</name>
<dbReference type="GO" id="GO:0016787">
    <property type="term" value="F:hydrolase activity"/>
    <property type="evidence" value="ECO:0007669"/>
    <property type="project" value="UniProtKB-KW"/>
</dbReference>
<evidence type="ECO:0000256" key="3">
    <source>
        <dbReference type="ARBA" id="ARBA00022741"/>
    </source>
</evidence>
<dbReference type="Gene3D" id="1.10.3210.10">
    <property type="entry name" value="Hypothetical protein af1432"/>
    <property type="match status" value="1"/>
</dbReference>
<proteinExistence type="predicted"/>
<feature type="domain" description="HD" evidence="7">
    <location>
        <begin position="19"/>
        <end position="134"/>
    </location>
</feature>
<evidence type="ECO:0000259" key="7">
    <source>
        <dbReference type="PROSITE" id="PS51831"/>
    </source>
</evidence>
<dbReference type="InterPro" id="IPR006674">
    <property type="entry name" value="HD_domain"/>
</dbReference>
<gene>
    <name evidence="8" type="ORF">J2Z44_000033</name>
</gene>
<keyword evidence="2" id="KW-0479">Metal-binding</keyword>
<evidence type="ECO:0000256" key="6">
    <source>
        <dbReference type="ARBA" id="ARBA00049417"/>
    </source>
</evidence>
<evidence type="ECO:0000256" key="4">
    <source>
        <dbReference type="ARBA" id="ARBA00022801"/>
    </source>
</evidence>
<keyword evidence="4 8" id="KW-0378">Hydrolase</keyword>
<evidence type="ECO:0000256" key="5">
    <source>
        <dbReference type="ARBA" id="ARBA00023004"/>
    </source>
</evidence>
<evidence type="ECO:0000313" key="8">
    <source>
        <dbReference type="EMBL" id="MBP2020252.1"/>
    </source>
</evidence>
<dbReference type="PROSITE" id="PS51831">
    <property type="entry name" value="HD"/>
    <property type="match status" value="1"/>
</dbReference>
<dbReference type="Pfam" id="PF01966">
    <property type="entry name" value="HD"/>
    <property type="match status" value="1"/>
</dbReference>
<dbReference type="EMBL" id="JAGGLL010000001">
    <property type="protein sequence ID" value="MBP2020252.1"/>
    <property type="molecule type" value="Genomic_DNA"/>
</dbReference>
<organism evidence="8 9">
    <name type="scientific">Clostridium punense</name>
    <dbReference type="NCBI Taxonomy" id="1054297"/>
    <lineage>
        <taxon>Bacteria</taxon>
        <taxon>Bacillati</taxon>
        <taxon>Bacillota</taxon>
        <taxon>Clostridia</taxon>
        <taxon>Eubacteriales</taxon>
        <taxon>Clostridiaceae</taxon>
        <taxon>Clostridium</taxon>
    </lineage>
</organism>
<evidence type="ECO:0000313" key="9">
    <source>
        <dbReference type="Proteomes" id="UP001519308"/>
    </source>
</evidence>
<dbReference type="InterPro" id="IPR005249">
    <property type="entry name" value="YqeK"/>
</dbReference>
<evidence type="ECO:0000256" key="1">
    <source>
        <dbReference type="ARBA" id="ARBA00012506"/>
    </source>
</evidence>
<dbReference type="EC" id="3.6.1.41" evidence="1"/>
<keyword evidence="3" id="KW-0547">Nucleotide-binding</keyword>
<dbReference type="PANTHER" id="PTHR35795:SF1">
    <property type="entry name" value="BIS(5'-NUCLEOSYL)-TETRAPHOSPHATASE, SYMMETRICAL"/>
    <property type="match status" value="1"/>
</dbReference>
<dbReference type="InterPro" id="IPR051094">
    <property type="entry name" value="Diverse_Catalytic_Enzymes"/>
</dbReference>
<protein>
    <recommendedName>
        <fullName evidence="1">bis(5'-nucleosyl)-tetraphosphatase (symmetrical)</fullName>
        <ecNumber evidence="1">3.6.1.41</ecNumber>
    </recommendedName>
</protein>
<dbReference type="InterPro" id="IPR003607">
    <property type="entry name" value="HD/PDEase_dom"/>
</dbReference>
<keyword evidence="5" id="KW-0408">Iron</keyword>
<dbReference type="NCBIfam" id="TIGR00488">
    <property type="entry name" value="bis(5'-nucleosyl)-tetraphosphatase (symmetrical) YqeK"/>
    <property type="match status" value="1"/>
</dbReference>
<comment type="caution">
    <text evidence="8">The sequence shown here is derived from an EMBL/GenBank/DDBJ whole genome shotgun (WGS) entry which is preliminary data.</text>
</comment>
<reference evidence="8 9" key="1">
    <citation type="submission" date="2021-03" db="EMBL/GenBank/DDBJ databases">
        <title>Genomic Encyclopedia of Type Strains, Phase IV (KMG-IV): sequencing the most valuable type-strain genomes for metagenomic binning, comparative biology and taxonomic classification.</title>
        <authorList>
            <person name="Goeker M."/>
        </authorList>
    </citation>
    <scope>NUCLEOTIDE SEQUENCE [LARGE SCALE GENOMIC DNA]</scope>
    <source>
        <strain evidence="8 9">DSM 28650</strain>
    </source>
</reference>
<accession>A0ABS4JXK2</accession>
<dbReference type="SUPFAM" id="SSF109604">
    <property type="entry name" value="HD-domain/PDEase-like"/>
    <property type="match status" value="1"/>
</dbReference>
<dbReference type="SMART" id="SM00471">
    <property type="entry name" value="HDc"/>
    <property type="match status" value="1"/>
</dbReference>
<evidence type="ECO:0000256" key="2">
    <source>
        <dbReference type="ARBA" id="ARBA00022723"/>
    </source>
</evidence>
<dbReference type="CDD" id="cd00077">
    <property type="entry name" value="HDc"/>
    <property type="match status" value="1"/>
</dbReference>
<keyword evidence="9" id="KW-1185">Reference proteome</keyword>
<dbReference type="Proteomes" id="UP001519308">
    <property type="component" value="Unassembled WGS sequence"/>
</dbReference>